<dbReference type="InterPro" id="IPR023393">
    <property type="entry name" value="START-like_dom_sf"/>
</dbReference>
<reference evidence="2 3" key="1">
    <citation type="submission" date="2022-07" db="EMBL/GenBank/DDBJ databases">
        <title>Genome-wide signatures of adaptation to extreme environments.</title>
        <authorList>
            <person name="Cho C.H."/>
            <person name="Yoon H.S."/>
        </authorList>
    </citation>
    <scope>NUCLEOTIDE SEQUENCE [LARGE SCALE GENOMIC DNA]</scope>
    <source>
        <strain evidence="2 3">108.79 E11</strain>
    </source>
</reference>
<dbReference type="EMBL" id="JANCYU010000022">
    <property type="protein sequence ID" value="KAK4524293.1"/>
    <property type="molecule type" value="Genomic_DNA"/>
</dbReference>
<dbReference type="InterPro" id="IPR005031">
    <property type="entry name" value="COQ10_START"/>
</dbReference>
<dbReference type="PANTHER" id="PTHR34060">
    <property type="entry name" value="POLYKETIDE CYCLASE / DEHYDRASE AND LIPID TRANSPORT PROTEIN"/>
    <property type="match status" value="1"/>
</dbReference>
<comment type="caution">
    <text evidence="2">The sequence shown here is derived from an EMBL/GenBank/DDBJ whole genome shotgun (WGS) entry which is preliminary data.</text>
</comment>
<dbReference type="PANTHER" id="PTHR34060:SF1">
    <property type="entry name" value="POLYKETIDE CYCLASE _ DEHYDRASE AND LIPID TRANSPORT PROTEIN"/>
    <property type="match status" value="1"/>
</dbReference>
<feature type="domain" description="Coenzyme Q-binding protein COQ10 START" evidence="1">
    <location>
        <begin position="105"/>
        <end position="218"/>
    </location>
</feature>
<evidence type="ECO:0000259" key="1">
    <source>
        <dbReference type="Pfam" id="PF03364"/>
    </source>
</evidence>
<dbReference type="Pfam" id="PF03364">
    <property type="entry name" value="Polyketide_cyc"/>
    <property type="match status" value="1"/>
</dbReference>
<dbReference type="Gene3D" id="3.30.530.20">
    <property type="match status" value="1"/>
</dbReference>
<organism evidence="2 3">
    <name type="scientific">Galdieria yellowstonensis</name>
    <dbReference type="NCBI Taxonomy" id="3028027"/>
    <lineage>
        <taxon>Eukaryota</taxon>
        <taxon>Rhodophyta</taxon>
        <taxon>Bangiophyceae</taxon>
        <taxon>Galdieriales</taxon>
        <taxon>Galdieriaceae</taxon>
        <taxon>Galdieria</taxon>
    </lineage>
</organism>
<dbReference type="AlphaFoldDB" id="A0AAV9IAE9"/>
<keyword evidence="3" id="KW-1185">Reference proteome</keyword>
<proteinExistence type="predicted"/>
<sequence>MAFCIFVLQSSKLVSSRAQTSVRTYQLSSKNTVRVFTGKVLVGRTCRRLSKWLLASADSESTVNQCVSEEKIVKEVTEVISGVDINVRLTSLGGRRRRISGGLDIEAPVKRVWEVMTDYEKLPEILPNIVESRIISDTGGDKQVEQVILLSRTFNIRSRIVVQVIEDYLKALRFLKMQSRDFEEFDGTYRFSEIESGHCRMEYSLVALPNVFFPVSLVERKILKEVPKLLSNIREVAINGKKKEEEEHSFS</sequence>
<name>A0AAV9IAE9_9RHOD</name>
<evidence type="ECO:0000313" key="3">
    <source>
        <dbReference type="Proteomes" id="UP001300502"/>
    </source>
</evidence>
<accession>A0AAV9IAE9</accession>
<dbReference type="Proteomes" id="UP001300502">
    <property type="component" value="Unassembled WGS sequence"/>
</dbReference>
<gene>
    <name evidence="2" type="ORF">GAYE_SCF02G2192</name>
</gene>
<dbReference type="SUPFAM" id="SSF55961">
    <property type="entry name" value="Bet v1-like"/>
    <property type="match status" value="1"/>
</dbReference>
<protein>
    <recommendedName>
        <fullName evidence="1">Coenzyme Q-binding protein COQ10 START domain-containing protein</fullName>
    </recommendedName>
</protein>
<evidence type="ECO:0000313" key="2">
    <source>
        <dbReference type="EMBL" id="KAK4524293.1"/>
    </source>
</evidence>